<organism evidence="1 2">
    <name type="scientific">Eumeta variegata</name>
    <name type="common">Bagworm moth</name>
    <name type="synonym">Eumeta japonica</name>
    <dbReference type="NCBI Taxonomy" id="151549"/>
    <lineage>
        <taxon>Eukaryota</taxon>
        <taxon>Metazoa</taxon>
        <taxon>Ecdysozoa</taxon>
        <taxon>Arthropoda</taxon>
        <taxon>Hexapoda</taxon>
        <taxon>Insecta</taxon>
        <taxon>Pterygota</taxon>
        <taxon>Neoptera</taxon>
        <taxon>Endopterygota</taxon>
        <taxon>Lepidoptera</taxon>
        <taxon>Glossata</taxon>
        <taxon>Ditrysia</taxon>
        <taxon>Tineoidea</taxon>
        <taxon>Psychidae</taxon>
        <taxon>Oiketicinae</taxon>
        <taxon>Eumeta</taxon>
    </lineage>
</organism>
<gene>
    <name evidence="1" type="ORF">EVAR_87254_1</name>
</gene>
<comment type="caution">
    <text evidence="1">The sequence shown here is derived from an EMBL/GenBank/DDBJ whole genome shotgun (WGS) entry which is preliminary data.</text>
</comment>
<keyword evidence="2" id="KW-1185">Reference proteome</keyword>
<accession>A0A4C1YR21</accession>
<proteinExistence type="predicted"/>
<sequence length="141" mass="15107">MRPPAAAPAPRAPHARADARTSAALNIDVDLLPPGKIINSDLYCQQLMRLKQEVEKTAGIDQRKGHIFSHSANIERVCLGSLIEGQTSFAATKKEMVTTDHGHRNSGAVTNALWASWIETGNSTNGVGVGVWGDQRETGPP</sequence>
<protein>
    <submittedName>
        <fullName evidence="1">Uncharacterized protein</fullName>
    </submittedName>
</protein>
<evidence type="ECO:0000313" key="2">
    <source>
        <dbReference type="Proteomes" id="UP000299102"/>
    </source>
</evidence>
<name>A0A4C1YR21_EUMVA</name>
<dbReference type="OrthoDB" id="616263at2759"/>
<dbReference type="Proteomes" id="UP000299102">
    <property type="component" value="Unassembled WGS sequence"/>
</dbReference>
<dbReference type="EMBL" id="BGZK01001307">
    <property type="protein sequence ID" value="GBP76867.1"/>
    <property type="molecule type" value="Genomic_DNA"/>
</dbReference>
<dbReference type="AlphaFoldDB" id="A0A4C1YR21"/>
<reference evidence="1 2" key="1">
    <citation type="journal article" date="2019" name="Commun. Biol.">
        <title>The bagworm genome reveals a unique fibroin gene that provides high tensile strength.</title>
        <authorList>
            <person name="Kono N."/>
            <person name="Nakamura H."/>
            <person name="Ohtoshi R."/>
            <person name="Tomita M."/>
            <person name="Numata K."/>
            <person name="Arakawa K."/>
        </authorList>
    </citation>
    <scope>NUCLEOTIDE SEQUENCE [LARGE SCALE GENOMIC DNA]</scope>
</reference>
<evidence type="ECO:0000313" key="1">
    <source>
        <dbReference type="EMBL" id="GBP76867.1"/>
    </source>
</evidence>